<dbReference type="EMBL" id="KV879219">
    <property type="protein sequence ID" value="OJJ94560.1"/>
    <property type="molecule type" value="Genomic_DNA"/>
</dbReference>
<protein>
    <submittedName>
        <fullName evidence="1">Uncharacterized protein</fullName>
    </submittedName>
</protein>
<feature type="non-terminal residue" evidence="1">
    <location>
        <position position="1"/>
    </location>
</feature>
<evidence type="ECO:0000313" key="2">
    <source>
        <dbReference type="Proteomes" id="UP000184546"/>
    </source>
</evidence>
<sequence>HPFSISWLYEKRLAHAVRPCNYTGCSYHSHGETGLIKIPDILIKNAILLLCGFNTVKPFS</sequence>
<name>A0A1L9WEF6_ASPA1</name>
<proteinExistence type="predicted"/>
<evidence type="ECO:0000313" key="1">
    <source>
        <dbReference type="EMBL" id="OJJ94560.1"/>
    </source>
</evidence>
<dbReference type="AlphaFoldDB" id="A0A1L9WEF6"/>
<dbReference type="GeneID" id="30974156"/>
<reference evidence="2" key="1">
    <citation type="journal article" date="2017" name="Genome Biol.">
        <title>Comparative genomics reveals high biological diversity and specific adaptations in the industrially and medically important fungal genus Aspergillus.</title>
        <authorList>
            <person name="de Vries R.P."/>
            <person name="Riley R."/>
            <person name="Wiebenga A."/>
            <person name="Aguilar-Osorio G."/>
            <person name="Amillis S."/>
            <person name="Uchima C.A."/>
            <person name="Anderluh G."/>
            <person name="Asadollahi M."/>
            <person name="Askin M."/>
            <person name="Barry K."/>
            <person name="Battaglia E."/>
            <person name="Bayram O."/>
            <person name="Benocci T."/>
            <person name="Braus-Stromeyer S.A."/>
            <person name="Caldana C."/>
            <person name="Canovas D."/>
            <person name="Cerqueira G.C."/>
            <person name="Chen F."/>
            <person name="Chen W."/>
            <person name="Choi C."/>
            <person name="Clum A."/>
            <person name="Dos Santos R.A."/>
            <person name="Damasio A.R."/>
            <person name="Diallinas G."/>
            <person name="Emri T."/>
            <person name="Fekete E."/>
            <person name="Flipphi M."/>
            <person name="Freyberg S."/>
            <person name="Gallo A."/>
            <person name="Gournas C."/>
            <person name="Habgood R."/>
            <person name="Hainaut M."/>
            <person name="Harispe M.L."/>
            <person name="Henrissat B."/>
            <person name="Hilden K.S."/>
            <person name="Hope R."/>
            <person name="Hossain A."/>
            <person name="Karabika E."/>
            <person name="Karaffa L."/>
            <person name="Karanyi Z."/>
            <person name="Krasevec N."/>
            <person name="Kuo A."/>
            <person name="Kusch H."/>
            <person name="LaButti K."/>
            <person name="Lagendijk E.L."/>
            <person name="Lapidus A."/>
            <person name="Levasseur A."/>
            <person name="Lindquist E."/>
            <person name="Lipzen A."/>
            <person name="Logrieco A.F."/>
            <person name="MacCabe A."/>
            <person name="Maekelae M.R."/>
            <person name="Malavazi I."/>
            <person name="Melin P."/>
            <person name="Meyer V."/>
            <person name="Mielnichuk N."/>
            <person name="Miskei M."/>
            <person name="Molnar A.P."/>
            <person name="Mule G."/>
            <person name="Ngan C.Y."/>
            <person name="Orejas M."/>
            <person name="Orosz E."/>
            <person name="Ouedraogo J.P."/>
            <person name="Overkamp K.M."/>
            <person name="Park H.-S."/>
            <person name="Perrone G."/>
            <person name="Piumi F."/>
            <person name="Punt P.J."/>
            <person name="Ram A.F."/>
            <person name="Ramon A."/>
            <person name="Rauscher S."/>
            <person name="Record E."/>
            <person name="Riano-Pachon D.M."/>
            <person name="Robert V."/>
            <person name="Roehrig J."/>
            <person name="Ruller R."/>
            <person name="Salamov A."/>
            <person name="Salih N.S."/>
            <person name="Samson R.A."/>
            <person name="Sandor E."/>
            <person name="Sanguinetti M."/>
            <person name="Schuetze T."/>
            <person name="Sepcic K."/>
            <person name="Shelest E."/>
            <person name="Sherlock G."/>
            <person name="Sophianopoulou V."/>
            <person name="Squina F.M."/>
            <person name="Sun H."/>
            <person name="Susca A."/>
            <person name="Todd R.B."/>
            <person name="Tsang A."/>
            <person name="Unkles S.E."/>
            <person name="van de Wiele N."/>
            <person name="van Rossen-Uffink D."/>
            <person name="Oliveira J.V."/>
            <person name="Vesth T.C."/>
            <person name="Visser J."/>
            <person name="Yu J.-H."/>
            <person name="Zhou M."/>
            <person name="Andersen M.R."/>
            <person name="Archer D.B."/>
            <person name="Baker S.E."/>
            <person name="Benoit I."/>
            <person name="Brakhage A.A."/>
            <person name="Braus G.H."/>
            <person name="Fischer R."/>
            <person name="Frisvad J.C."/>
            <person name="Goldman G.H."/>
            <person name="Houbraken J."/>
            <person name="Oakley B."/>
            <person name="Pocsi I."/>
            <person name="Scazzocchio C."/>
            <person name="Seiboth B."/>
            <person name="vanKuyk P.A."/>
            <person name="Wortman J."/>
            <person name="Dyer P.S."/>
            <person name="Grigoriev I.V."/>
        </authorList>
    </citation>
    <scope>NUCLEOTIDE SEQUENCE [LARGE SCALE GENOMIC DNA]</scope>
    <source>
        <strain evidence="2">ATCC 16872 / CBS 172.66 / WB 5094</strain>
    </source>
</reference>
<keyword evidence="2" id="KW-1185">Reference proteome</keyword>
<dbReference type="VEuPathDB" id="FungiDB:ASPACDRAFT_37808"/>
<accession>A0A1L9WEF6</accession>
<dbReference type="Proteomes" id="UP000184546">
    <property type="component" value="Unassembled WGS sequence"/>
</dbReference>
<gene>
    <name evidence="1" type="ORF">ASPACDRAFT_37808</name>
</gene>
<organism evidence="1 2">
    <name type="scientific">Aspergillus aculeatus (strain ATCC 16872 / CBS 172.66 / WB 5094)</name>
    <dbReference type="NCBI Taxonomy" id="690307"/>
    <lineage>
        <taxon>Eukaryota</taxon>
        <taxon>Fungi</taxon>
        <taxon>Dikarya</taxon>
        <taxon>Ascomycota</taxon>
        <taxon>Pezizomycotina</taxon>
        <taxon>Eurotiomycetes</taxon>
        <taxon>Eurotiomycetidae</taxon>
        <taxon>Eurotiales</taxon>
        <taxon>Aspergillaceae</taxon>
        <taxon>Aspergillus</taxon>
        <taxon>Aspergillus subgen. Circumdati</taxon>
    </lineage>
</organism>
<dbReference type="RefSeq" id="XP_020050900.1">
    <property type="nucleotide sequence ID" value="XM_020200342.1"/>
</dbReference>